<reference evidence="2" key="1">
    <citation type="submission" date="2022-11" db="EMBL/GenBank/DDBJ databases">
        <authorList>
            <person name="Petersen C."/>
        </authorList>
    </citation>
    <scope>NUCLEOTIDE SEQUENCE</scope>
    <source>
        <strain evidence="2">IBT 20477</strain>
    </source>
</reference>
<sequence length="130" mass="15042">MFRCLTRFDIESSEPQLSTRSEDPTEQLEADIEEEEQLLDYDIAMISDDEEEGDNKEEDAMGTVCVVLSSCERRLPRDSRSSTRYRIIHHPNQATNPTNRRRDNHTYPHRPVIGVPTNHKRTKKTGAKEA</sequence>
<evidence type="ECO:0000256" key="1">
    <source>
        <dbReference type="SAM" id="MobiDB-lite"/>
    </source>
</evidence>
<accession>A0A9W9N491</accession>
<evidence type="ECO:0000313" key="2">
    <source>
        <dbReference type="EMBL" id="KAJ5212866.1"/>
    </source>
</evidence>
<dbReference type="AlphaFoldDB" id="A0A9W9N491"/>
<comment type="caution">
    <text evidence="2">The sequence shown here is derived from an EMBL/GenBank/DDBJ whole genome shotgun (WGS) entry which is preliminary data.</text>
</comment>
<reference evidence="2" key="2">
    <citation type="journal article" date="2023" name="IMA Fungus">
        <title>Comparative genomic study of the Penicillium genus elucidates a diverse pangenome and 15 lateral gene transfer events.</title>
        <authorList>
            <person name="Petersen C."/>
            <person name="Sorensen T."/>
            <person name="Nielsen M.R."/>
            <person name="Sondergaard T.E."/>
            <person name="Sorensen J.L."/>
            <person name="Fitzpatrick D.A."/>
            <person name="Frisvad J.C."/>
            <person name="Nielsen K.L."/>
        </authorList>
    </citation>
    <scope>NUCLEOTIDE SEQUENCE</scope>
    <source>
        <strain evidence="2">IBT 20477</strain>
    </source>
</reference>
<keyword evidence="3" id="KW-1185">Reference proteome</keyword>
<feature type="region of interest" description="Disordered" evidence="1">
    <location>
        <begin position="77"/>
        <end position="130"/>
    </location>
</feature>
<protein>
    <submittedName>
        <fullName evidence="2">Uncharacterized protein</fullName>
    </submittedName>
</protein>
<dbReference type="Proteomes" id="UP001150942">
    <property type="component" value="Unassembled WGS sequence"/>
</dbReference>
<dbReference type="EMBL" id="JAPQKQ010000001">
    <property type="protein sequence ID" value="KAJ5212866.1"/>
    <property type="molecule type" value="Genomic_DNA"/>
</dbReference>
<organism evidence="2 3">
    <name type="scientific">Penicillium cf. viridicatum</name>
    <dbReference type="NCBI Taxonomy" id="2972119"/>
    <lineage>
        <taxon>Eukaryota</taxon>
        <taxon>Fungi</taxon>
        <taxon>Dikarya</taxon>
        <taxon>Ascomycota</taxon>
        <taxon>Pezizomycotina</taxon>
        <taxon>Eurotiomycetes</taxon>
        <taxon>Eurotiomycetidae</taxon>
        <taxon>Eurotiales</taxon>
        <taxon>Aspergillaceae</taxon>
        <taxon>Penicillium</taxon>
    </lineage>
</organism>
<name>A0A9W9N491_9EURO</name>
<feature type="compositionally biased region" description="Basic residues" evidence="1">
    <location>
        <begin position="118"/>
        <end position="130"/>
    </location>
</feature>
<proteinExistence type="predicted"/>
<evidence type="ECO:0000313" key="3">
    <source>
        <dbReference type="Proteomes" id="UP001150942"/>
    </source>
</evidence>
<gene>
    <name evidence="2" type="ORF">N7449_000035</name>
</gene>